<dbReference type="HOGENOM" id="CLU_105114_0_0_1"/>
<evidence type="ECO:0000256" key="1">
    <source>
        <dbReference type="SAM" id="MobiDB-lite"/>
    </source>
</evidence>
<comment type="caution">
    <text evidence="2">The sequence shown here is derived from an EMBL/GenBank/DDBJ whole genome shotgun (WGS) entry which is preliminary data.</text>
</comment>
<evidence type="ECO:0000313" key="3">
    <source>
        <dbReference type="Proteomes" id="UP000011777"/>
    </source>
</evidence>
<dbReference type="AlphaFoldDB" id="M3IQH9"/>
<feature type="compositionally biased region" description="Acidic residues" evidence="1">
    <location>
        <begin position="171"/>
        <end position="197"/>
    </location>
</feature>
<name>M3IQH9_CANMX</name>
<dbReference type="EMBL" id="AOGT01000993">
    <property type="protein sequence ID" value="EMG48731.1"/>
    <property type="molecule type" value="Genomic_DNA"/>
</dbReference>
<dbReference type="eggNOG" id="ENOG502S1BQ">
    <property type="taxonomic scope" value="Eukaryota"/>
</dbReference>
<feature type="region of interest" description="Disordered" evidence="1">
    <location>
        <begin position="167"/>
        <end position="197"/>
    </location>
</feature>
<reference evidence="2 3" key="1">
    <citation type="submission" date="2013-02" db="EMBL/GenBank/DDBJ databases">
        <title>Genome sequence of Candida maltosa Xu316, a potential industrial strain for xylitol and ethanol production.</title>
        <authorList>
            <person name="Yu J."/>
            <person name="Wang Q."/>
            <person name="Geng X."/>
            <person name="Bao W."/>
            <person name="He P."/>
            <person name="Cai J."/>
        </authorList>
    </citation>
    <scope>NUCLEOTIDE SEQUENCE [LARGE SCALE GENOMIC DNA]</scope>
    <source>
        <strain evidence="3">Xu316</strain>
    </source>
</reference>
<proteinExistence type="predicted"/>
<sequence length="197" mass="22868">MNINKKVLKSADIYNACNGEYREELRINKKYVLESQNHQIIQTPRGLKIIIDKDADDLDKVFLSRGNVVPPDEILDMKKPDDVKIPMKLREDFEGGQKLPDSDLLKAIHYFASAKFDEDEKNSLINSMDETALISMGLLIESWCDELVTDEAVNLFLERYEKIEPTLMLSDYEEEDDDDDEENSNEDEEQQEEEEEV</sequence>
<dbReference type="OMA" id="ILVESWV"/>
<dbReference type="GO" id="GO:0006360">
    <property type="term" value="P:transcription by RNA polymerase I"/>
    <property type="evidence" value="ECO:0007669"/>
    <property type="project" value="InterPro"/>
</dbReference>
<dbReference type="PANTHER" id="PTHR28054">
    <property type="entry name" value="RNA POLYMERASE I-SPECIFIC TRANSCRIPTION INITIATION FACTOR RRN10"/>
    <property type="match status" value="1"/>
</dbReference>
<gene>
    <name evidence="2" type="ORF">G210_0650</name>
</gene>
<evidence type="ECO:0000313" key="2">
    <source>
        <dbReference type="EMBL" id="EMG48731.1"/>
    </source>
</evidence>
<dbReference type="OrthoDB" id="2565191at2759"/>
<dbReference type="Pfam" id="PF05234">
    <property type="entry name" value="UAF_Rrn10"/>
    <property type="match status" value="1"/>
</dbReference>
<accession>M3IQH9</accession>
<keyword evidence="3" id="KW-1185">Reference proteome</keyword>
<dbReference type="Proteomes" id="UP000011777">
    <property type="component" value="Unassembled WGS sequence"/>
</dbReference>
<organism evidence="2 3">
    <name type="scientific">Candida maltosa (strain Xu316)</name>
    <name type="common">Yeast</name>
    <dbReference type="NCBI Taxonomy" id="1245528"/>
    <lineage>
        <taxon>Eukaryota</taxon>
        <taxon>Fungi</taxon>
        <taxon>Dikarya</taxon>
        <taxon>Ascomycota</taxon>
        <taxon>Saccharomycotina</taxon>
        <taxon>Pichiomycetes</taxon>
        <taxon>Debaryomycetaceae</taxon>
        <taxon>Candida/Lodderomyces clade</taxon>
        <taxon>Candida</taxon>
    </lineage>
</organism>
<protein>
    <submittedName>
        <fullName evidence="2">Uncharacterized protein</fullName>
    </submittedName>
</protein>
<dbReference type="InterPro" id="IPR022793">
    <property type="entry name" value="Rrn10"/>
</dbReference>
<dbReference type="PANTHER" id="PTHR28054:SF1">
    <property type="entry name" value="RNA POLYMERASE I-SPECIFIC TRANSCRIPTION INITIATION FACTOR RRN10"/>
    <property type="match status" value="1"/>
</dbReference>